<dbReference type="OrthoDB" id="1937905at2"/>
<protein>
    <submittedName>
        <fullName evidence="1">Uncharacterized protein</fullName>
    </submittedName>
</protein>
<gene>
    <name evidence="1" type="ORF">SAMN05421842_10961</name>
</gene>
<sequence>MIDIKKENLLKATPEYEEYSNNVCNLSIEELKEMGMLKCGGCCNKNEENSGCKDCKKKNCCKK</sequence>
<evidence type="ECO:0000313" key="1">
    <source>
        <dbReference type="EMBL" id="SFC77384.1"/>
    </source>
</evidence>
<dbReference type="RefSeq" id="WP_090090601.1">
    <property type="nucleotide sequence ID" value="NZ_FOMG01000009.1"/>
</dbReference>
<dbReference type="EMBL" id="FOMG01000009">
    <property type="protein sequence ID" value="SFC77384.1"/>
    <property type="molecule type" value="Genomic_DNA"/>
</dbReference>
<organism evidence="1 2">
    <name type="scientific">Clostridium uliginosum</name>
    <dbReference type="NCBI Taxonomy" id="119641"/>
    <lineage>
        <taxon>Bacteria</taxon>
        <taxon>Bacillati</taxon>
        <taxon>Bacillota</taxon>
        <taxon>Clostridia</taxon>
        <taxon>Eubacteriales</taxon>
        <taxon>Clostridiaceae</taxon>
        <taxon>Clostridium</taxon>
    </lineage>
</organism>
<name>A0A1I1LW72_9CLOT</name>
<evidence type="ECO:0000313" key="2">
    <source>
        <dbReference type="Proteomes" id="UP000199263"/>
    </source>
</evidence>
<proteinExistence type="predicted"/>
<reference evidence="1 2" key="1">
    <citation type="submission" date="2016-10" db="EMBL/GenBank/DDBJ databases">
        <authorList>
            <person name="de Groot N.N."/>
        </authorList>
    </citation>
    <scope>NUCLEOTIDE SEQUENCE [LARGE SCALE GENOMIC DNA]</scope>
    <source>
        <strain evidence="1 2">DSM 12992</strain>
    </source>
</reference>
<dbReference type="Proteomes" id="UP000199263">
    <property type="component" value="Unassembled WGS sequence"/>
</dbReference>
<keyword evidence="2" id="KW-1185">Reference proteome</keyword>
<accession>A0A1I1LW72</accession>
<dbReference type="AlphaFoldDB" id="A0A1I1LW72"/>